<dbReference type="GO" id="GO:0045124">
    <property type="term" value="P:regulation of bone resorption"/>
    <property type="evidence" value="ECO:0007669"/>
    <property type="project" value="TreeGrafter"/>
</dbReference>
<dbReference type="InterPro" id="IPR036179">
    <property type="entry name" value="Ig-like_dom_sf"/>
</dbReference>
<feature type="domain" description="Ig-like" evidence="2">
    <location>
        <begin position="50"/>
        <end position="137"/>
    </location>
</feature>
<dbReference type="Proteomes" id="UP000018467">
    <property type="component" value="Unassembled WGS sequence"/>
</dbReference>
<dbReference type="PANTHER" id="PTHR46942">
    <property type="entry name" value="SIALIC ACID-BINDING IG-LIKE LECTIN 15"/>
    <property type="match status" value="1"/>
</dbReference>
<dbReference type="Pfam" id="PF07686">
    <property type="entry name" value="V-set"/>
    <property type="match status" value="1"/>
</dbReference>
<evidence type="ECO:0000256" key="1">
    <source>
        <dbReference type="SAM" id="Phobius"/>
    </source>
</evidence>
<organism evidence="3 4">
    <name type="scientific">Astyanax mexicanus</name>
    <name type="common">Blind cave fish</name>
    <name type="synonym">Astyanax fasciatus mexicanus</name>
    <dbReference type="NCBI Taxonomy" id="7994"/>
    <lineage>
        <taxon>Eukaryota</taxon>
        <taxon>Metazoa</taxon>
        <taxon>Chordata</taxon>
        <taxon>Craniata</taxon>
        <taxon>Vertebrata</taxon>
        <taxon>Euteleostomi</taxon>
        <taxon>Actinopterygii</taxon>
        <taxon>Neopterygii</taxon>
        <taxon>Teleostei</taxon>
        <taxon>Ostariophysi</taxon>
        <taxon>Characiformes</taxon>
        <taxon>Characoidei</taxon>
        <taxon>Acestrorhamphidae</taxon>
        <taxon>Acestrorhamphinae</taxon>
        <taxon>Astyanax</taxon>
    </lineage>
</organism>
<name>A0A3B1JTP4_ASTMX</name>
<dbReference type="GO" id="GO:0005886">
    <property type="term" value="C:plasma membrane"/>
    <property type="evidence" value="ECO:0007669"/>
    <property type="project" value="TreeGrafter"/>
</dbReference>
<reference evidence="3" key="4">
    <citation type="submission" date="2025-09" db="UniProtKB">
        <authorList>
            <consortium name="Ensembl"/>
        </authorList>
    </citation>
    <scope>IDENTIFICATION</scope>
</reference>
<dbReference type="PROSITE" id="PS50835">
    <property type="entry name" value="IG_LIKE"/>
    <property type="match status" value="2"/>
</dbReference>
<dbReference type="AlphaFoldDB" id="A0A3B1JTP4"/>
<protein>
    <recommendedName>
        <fullName evidence="2">Ig-like domain-containing protein</fullName>
    </recommendedName>
</protein>
<dbReference type="PANTHER" id="PTHR46942:SF1">
    <property type="entry name" value="SIALIC ACID-BINDING IG-LIKE LECTIN 15"/>
    <property type="match status" value="1"/>
</dbReference>
<reference evidence="4" key="1">
    <citation type="submission" date="2013-03" db="EMBL/GenBank/DDBJ databases">
        <authorList>
            <person name="Jeffery W."/>
            <person name="Warren W."/>
            <person name="Wilson R.K."/>
        </authorList>
    </citation>
    <scope>NUCLEOTIDE SEQUENCE</scope>
    <source>
        <strain evidence="4">female</strain>
    </source>
</reference>
<dbReference type="InterPro" id="IPR013106">
    <property type="entry name" value="Ig_V-set"/>
</dbReference>
<evidence type="ECO:0000313" key="4">
    <source>
        <dbReference type="Proteomes" id="UP000018467"/>
    </source>
</evidence>
<evidence type="ECO:0000313" key="3">
    <source>
        <dbReference type="Ensembl" id="ENSAMXP00000045782.1"/>
    </source>
</evidence>
<feature type="domain" description="Ig-like" evidence="2">
    <location>
        <begin position="147"/>
        <end position="225"/>
    </location>
</feature>
<dbReference type="InParanoid" id="A0A3B1JTP4"/>
<dbReference type="InterPro" id="IPR013783">
    <property type="entry name" value="Ig-like_fold"/>
</dbReference>
<dbReference type="InterPro" id="IPR042836">
    <property type="entry name" value="SIG15"/>
</dbReference>
<dbReference type="Bgee" id="ENSAMXG00000033885">
    <property type="expression patterns" value="Expressed in head kidney"/>
</dbReference>
<dbReference type="InterPro" id="IPR007110">
    <property type="entry name" value="Ig-like_dom"/>
</dbReference>
<evidence type="ECO:0000259" key="2">
    <source>
        <dbReference type="PROSITE" id="PS50835"/>
    </source>
</evidence>
<keyword evidence="1" id="KW-0472">Membrane</keyword>
<dbReference type="SUPFAM" id="SSF48726">
    <property type="entry name" value="Immunoglobulin"/>
    <property type="match status" value="2"/>
</dbReference>
<keyword evidence="1" id="KW-0812">Transmembrane</keyword>
<feature type="transmembrane region" description="Helical" evidence="1">
    <location>
        <begin position="242"/>
        <end position="269"/>
    </location>
</feature>
<dbReference type="GO" id="GO:2001204">
    <property type="term" value="P:regulation of osteoclast development"/>
    <property type="evidence" value="ECO:0007669"/>
    <property type="project" value="TreeGrafter"/>
</dbReference>
<accession>A0A3B1JTP4</accession>
<dbReference type="GeneTree" id="ENSGT01060000248852"/>
<dbReference type="GO" id="GO:0032956">
    <property type="term" value="P:regulation of actin cytoskeleton organization"/>
    <property type="evidence" value="ECO:0007669"/>
    <property type="project" value="TreeGrafter"/>
</dbReference>
<sequence length="309" mass="34634">MYLLLCGEEIGGCRTTDTILLLMGFYYLFFVAVSGTIKMDYPNLVNGSVGKDLIIPCSFRVIDDTLTGEATVVWWKSTAYTGPVIYQCSNNCSKSDGRYSFAGNITEKNISLKISMVSFTDTGVYFCRIERSDKFTSQGIVLQVKVPKELRRIYVQTNEQGERWVTCEVFGDPPPNVIWTQPNTVNPSEILNQHGIYSSSSSVPASPNTNYTCQIDLEKQKVALSIYNQESGTLAAACNERVYITVIVVLAVTLGIVLLYLLCVLVNLFKRGHNKPSENDDNVYHNYPRLPDLDGIYMNERKVETKTSK</sequence>
<proteinExistence type="predicted"/>
<dbReference type="Ensembl" id="ENSAMXT00000046009.1">
    <property type="protein sequence ID" value="ENSAMXP00000045782.1"/>
    <property type="gene ID" value="ENSAMXG00000033885.1"/>
</dbReference>
<dbReference type="InterPro" id="IPR003599">
    <property type="entry name" value="Ig_sub"/>
</dbReference>
<dbReference type="SMART" id="SM00409">
    <property type="entry name" value="IG"/>
    <property type="match status" value="1"/>
</dbReference>
<reference evidence="4" key="2">
    <citation type="journal article" date="2014" name="Nat. Commun.">
        <title>The cavefish genome reveals candidate genes for eye loss.</title>
        <authorList>
            <person name="McGaugh S.E."/>
            <person name="Gross J.B."/>
            <person name="Aken B."/>
            <person name="Blin M."/>
            <person name="Borowsky R."/>
            <person name="Chalopin D."/>
            <person name="Hinaux H."/>
            <person name="Jeffery W.R."/>
            <person name="Keene A."/>
            <person name="Ma L."/>
            <person name="Minx P."/>
            <person name="Murphy D."/>
            <person name="O'Quin K.E."/>
            <person name="Retaux S."/>
            <person name="Rohner N."/>
            <person name="Searle S.M."/>
            <person name="Stahl B.A."/>
            <person name="Tabin C."/>
            <person name="Volff J.N."/>
            <person name="Yoshizawa M."/>
            <person name="Warren W.C."/>
        </authorList>
    </citation>
    <scope>NUCLEOTIDE SEQUENCE [LARGE SCALE GENOMIC DNA]</scope>
    <source>
        <strain evidence="4">female</strain>
    </source>
</reference>
<keyword evidence="4" id="KW-1185">Reference proteome</keyword>
<dbReference type="Gene3D" id="2.60.40.10">
    <property type="entry name" value="Immunoglobulins"/>
    <property type="match status" value="2"/>
</dbReference>
<reference evidence="3" key="3">
    <citation type="submission" date="2025-08" db="UniProtKB">
        <authorList>
            <consortium name="Ensembl"/>
        </authorList>
    </citation>
    <scope>IDENTIFICATION</scope>
</reference>
<keyword evidence="1" id="KW-1133">Transmembrane helix</keyword>